<keyword evidence="2" id="KW-1185">Reference proteome</keyword>
<dbReference type="AlphaFoldDB" id="A0AAW2Z7P1"/>
<evidence type="ECO:0000313" key="1">
    <source>
        <dbReference type="EMBL" id="KAL0485232.1"/>
    </source>
</evidence>
<reference evidence="1 2" key="1">
    <citation type="submission" date="2024-03" db="EMBL/GenBank/DDBJ databases">
        <title>The Acrasis kona genome and developmental transcriptomes reveal deep origins of eukaryotic multicellular pathways.</title>
        <authorList>
            <person name="Sheikh S."/>
            <person name="Fu C.-J."/>
            <person name="Brown M.W."/>
            <person name="Baldauf S.L."/>
        </authorList>
    </citation>
    <scope>NUCLEOTIDE SEQUENCE [LARGE SCALE GENOMIC DNA]</scope>
    <source>
        <strain evidence="1 2">ATCC MYA-3509</strain>
    </source>
</reference>
<name>A0AAW2Z7P1_9EUKA</name>
<comment type="caution">
    <text evidence="1">The sequence shown here is derived from an EMBL/GenBank/DDBJ whole genome shotgun (WGS) entry which is preliminary data.</text>
</comment>
<evidence type="ECO:0000313" key="2">
    <source>
        <dbReference type="Proteomes" id="UP001431209"/>
    </source>
</evidence>
<dbReference type="Proteomes" id="UP001431209">
    <property type="component" value="Unassembled WGS sequence"/>
</dbReference>
<organism evidence="1 2">
    <name type="scientific">Acrasis kona</name>
    <dbReference type="NCBI Taxonomy" id="1008807"/>
    <lineage>
        <taxon>Eukaryota</taxon>
        <taxon>Discoba</taxon>
        <taxon>Heterolobosea</taxon>
        <taxon>Tetramitia</taxon>
        <taxon>Eutetramitia</taxon>
        <taxon>Acrasidae</taxon>
        <taxon>Acrasis</taxon>
    </lineage>
</organism>
<sequence length="280" mass="30817">MAPTVYEEIGKKHGEWRVPQAQAPMVVREQGATHTVQQGEQVAEIVRQEIIERHIQPVITEVREQNIIQQIEQPIVRKIYDQTIFREVAPSATGYQSTNLLTSSTTTGYQTGYTRPVVNMQGSRQSFVQNNQYVPVGVQAIGVPVAQQNVTSFGGSIRQSQGYLPAPIQSVGVAQKLVTTDLPEQTLPVLQQPVQAVQQQVIQTQPIIGSTSSFTSSGASFVQQSSPGVNGLYYQQPSYTSMSQPSPLIQRHSALINPNITVQQQQRMSGGFQPTTFNQL</sequence>
<gene>
    <name evidence="1" type="ORF">AKO1_004239</name>
</gene>
<proteinExistence type="predicted"/>
<dbReference type="EMBL" id="JAOPGA020001122">
    <property type="protein sequence ID" value="KAL0485232.1"/>
    <property type="molecule type" value="Genomic_DNA"/>
</dbReference>
<accession>A0AAW2Z7P1</accession>
<protein>
    <submittedName>
        <fullName evidence="1">Uncharacterized protein</fullName>
    </submittedName>
</protein>